<dbReference type="InterPro" id="IPR051113">
    <property type="entry name" value="Integrator_subunit6"/>
</dbReference>
<evidence type="ECO:0000256" key="1">
    <source>
        <dbReference type="SAM" id="MobiDB-lite"/>
    </source>
</evidence>
<dbReference type="GeneID" id="31361310"/>
<keyword evidence="5" id="KW-1185">Reference proteome</keyword>
<evidence type="ECO:0000259" key="2">
    <source>
        <dbReference type="Pfam" id="PF13519"/>
    </source>
</evidence>
<dbReference type="EMBL" id="ADBJ01000026">
    <property type="protein sequence ID" value="EFA80991.1"/>
    <property type="molecule type" value="Genomic_DNA"/>
</dbReference>
<feature type="compositionally biased region" description="Acidic residues" evidence="1">
    <location>
        <begin position="606"/>
        <end position="615"/>
    </location>
</feature>
<dbReference type="Proteomes" id="UP000001396">
    <property type="component" value="Unassembled WGS sequence"/>
</dbReference>
<name>D3BBF8_HETP5</name>
<comment type="caution">
    <text evidence="4">The sequence shown here is derived from an EMBL/GenBank/DDBJ whole genome shotgun (WGS) entry which is preliminary data.</text>
</comment>
<feature type="region of interest" description="Disordered" evidence="1">
    <location>
        <begin position="753"/>
        <end position="808"/>
    </location>
</feature>
<dbReference type="AlphaFoldDB" id="D3BBF8"/>
<dbReference type="GO" id="GO:0032039">
    <property type="term" value="C:integrator complex"/>
    <property type="evidence" value="ECO:0007669"/>
    <property type="project" value="TreeGrafter"/>
</dbReference>
<dbReference type="OMA" id="LNQNHYG"/>
<reference evidence="4 5" key="1">
    <citation type="journal article" date="2011" name="Genome Res.">
        <title>Phylogeny-wide analysis of social amoeba genomes highlights ancient origins for complex intercellular communication.</title>
        <authorList>
            <person name="Heidel A.J."/>
            <person name="Lawal H.M."/>
            <person name="Felder M."/>
            <person name="Schilde C."/>
            <person name="Helps N.R."/>
            <person name="Tunggal B."/>
            <person name="Rivero F."/>
            <person name="John U."/>
            <person name="Schleicher M."/>
            <person name="Eichinger L."/>
            <person name="Platzer M."/>
            <person name="Noegel A.A."/>
            <person name="Schaap P."/>
            <person name="Gloeckner G."/>
        </authorList>
    </citation>
    <scope>NUCLEOTIDE SEQUENCE [LARGE SCALE GENOMIC DNA]</scope>
    <source>
        <strain evidence="5">ATCC 26659 / Pp 5 / PN500</strain>
    </source>
</reference>
<dbReference type="PANTHER" id="PTHR12957:SF2">
    <property type="entry name" value="INTEGRATOR COMPLEX SUBUNIT 6"/>
    <property type="match status" value="1"/>
</dbReference>
<feature type="region of interest" description="Disordered" evidence="1">
    <location>
        <begin position="422"/>
        <end position="464"/>
    </location>
</feature>
<dbReference type="STRING" id="670386.D3BBF8"/>
<protein>
    <submittedName>
        <fullName evidence="4">Type A von Willebrand factor domain-containing protein</fullName>
    </submittedName>
</protein>
<dbReference type="Pfam" id="PF13519">
    <property type="entry name" value="VWA_2"/>
    <property type="match status" value="1"/>
</dbReference>
<feature type="region of interest" description="Disordered" evidence="1">
    <location>
        <begin position="578"/>
        <end position="673"/>
    </location>
</feature>
<dbReference type="InParanoid" id="D3BBF8"/>
<evidence type="ECO:0000313" key="4">
    <source>
        <dbReference type="EMBL" id="EFA80991.1"/>
    </source>
</evidence>
<dbReference type="RefSeq" id="XP_020433109.1">
    <property type="nucleotide sequence ID" value="XM_020576697.1"/>
</dbReference>
<feature type="compositionally biased region" description="Polar residues" evidence="1">
    <location>
        <begin position="753"/>
        <end position="767"/>
    </location>
</feature>
<feature type="compositionally biased region" description="Low complexity" evidence="1">
    <location>
        <begin position="773"/>
        <end position="783"/>
    </location>
</feature>
<evidence type="ECO:0000313" key="5">
    <source>
        <dbReference type="Proteomes" id="UP000001396"/>
    </source>
</evidence>
<evidence type="ECO:0000259" key="3">
    <source>
        <dbReference type="Pfam" id="PF25462"/>
    </source>
</evidence>
<feature type="compositionally biased region" description="Pro residues" evidence="1">
    <location>
        <begin position="633"/>
        <end position="672"/>
    </location>
</feature>
<dbReference type="GO" id="GO:0034472">
    <property type="term" value="P:snRNA 3'-end processing"/>
    <property type="evidence" value="ECO:0007669"/>
    <property type="project" value="TreeGrafter"/>
</dbReference>
<sequence>MLITFVVDTSGSMNQKTANGMSLLDCAKAAIEHFIKIRSKDSSIRNDRFFLITTEESSHAIKSGWRDHFNSFLNELKNLHCNDLSVVPGSICRAFDLLNQFRIHTLIDNYGMGRNPWFLEPAVVVLLSDGGAMTTANGLVDQFQVPRSTIPFAELTSEAYRWDQRLFSILMKFSGIASTLPPTINSTSSLVSNESISAVCDATGGKLQIATNMKQMIAQIESLITKLTSGVLVTFDPLPSQSVPMQPTPSLHKMLYVRGTQGFWPIPESYYPDINSNTFPSRSTHPLIRYSLFECDSNIPENFPFDKYEVEPCSATQYLLANKINCVQTFVFNSQSIPGQGDPFGYLRPSSNGQTVNLFVFPYNYPRLWVLLDELVNHLKLAPSPKWKQEFETLKRFCTINLIPDNIDIQFTNHMNNFVKKLKTQSAAQQQQQQQQQQQSQSNKQESSKQKSPSITNINVNKDIGNSSPYSKSLFSNRSVHKILESGFDSFAAVPDAEDEVAESFEDIQQNASTSNPQSVYLHRNVFDIPKNGLLAQLDRMKHHLFKKRQDDEELKYHVPISQMGNYHETLNKRETLRDIDEDKKPNHPLFGNPYRKDKGQRLDVSIDEAEDSDMEGASLKKGPPKRRRLSKLPPPIKIAPKPTLPTTPTSPPPPPVSTTPLPQTPLSPPQQPTSVALPNILQQTSTIPTANVATSPVQSSFVPSMPAAVATSSAAATNTVVASPVPTSPSIPSPPTPTASNITVSPVLLSNISPPQLPTSPIQTKLSPPQPSRSVSVPQSIPTNNLIPSPTPITSSEQSNNNKPTTVLSSVNNEKIIMSIKKEIRRPTKNNIDQIIKSIQLIGGTGTEVNNIIRKQIKPLAEEYKKYSLLLRLDALVSETNK</sequence>
<dbReference type="InterPro" id="IPR002035">
    <property type="entry name" value="VWF_A"/>
</dbReference>
<feature type="domain" description="Integrator complex subunit 6-like beta-barrel" evidence="3">
    <location>
        <begin position="258"/>
        <end position="376"/>
    </location>
</feature>
<dbReference type="FunFam" id="3.40.50.410:FF:000010">
    <property type="entry name" value="Integrator complex subunit 6 like"/>
    <property type="match status" value="1"/>
</dbReference>
<gene>
    <name evidence="4" type="primary">ints6</name>
    <name evidence="4" type="ORF">PPL_05826</name>
</gene>
<feature type="compositionally biased region" description="Polar residues" evidence="1">
    <location>
        <begin position="784"/>
        <end position="808"/>
    </location>
</feature>
<proteinExistence type="predicted"/>
<accession>D3BBF8</accession>
<feature type="domain" description="VWFA" evidence="2">
    <location>
        <begin position="4"/>
        <end position="130"/>
    </location>
</feature>
<dbReference type="Gene3D" id="3.40.50.410">
    <property type="entry name" value="von Willebrand factor, type A domain"/>
    <property type="match status" value="1"/>
</dbReference>
<feature type="compositionally biased region" description="Polar residues" evidence="1">
    <location>
        <begin position="453"/>
        <end position="464"/>
    </location>
</feature>
<dbReference type="Pfam" id="PF25462">
    <property type="entry name" value="Beta-barrel_INTS6"/>
    <property type="match status" value="1"/>
</dbReference>
<dbReference type="SUPFAM" id="SSF53300">
    <property type="entry name" value="vWA-like"/>
    <property type="match status" value="1"/>
</dbReference>
<dbReference type="InterPro" id="IPR057413">
    <property type="entry name" value="Beta-barrel_INTS6"/>
</dbReference>
<dbReference type="FunCoup" id="D3BBF8">
    <property type="interactions" value="86"/>
</dbReference>
<dbReference type="PANTHER" id="PTHR12957">
    <property type="entry name" value="DEAD/H BOX POLYPEPTIDE 26/DICE1-RELATED"/>
    <property type="match status" value="1"/>
</dbReference>
<organism evidence="4 5">
    <name type="scientific">Heterostelium pallidum (strain ATCC 26659 / Pp 5 / PN500)</name>
    <name type="common">Cellular slime mold</name>
    <name type="synonym">Polysphondylium pallidum</name>
    <dbReference type="NCBI Taxonomy" id="670386"/>
    <lineage>
        <taxon>Eukaryota</taxon>
        <taxon>Amoebozoa</taxon>
        <taxon>Evosea</taxon>
        <taxon>Eumycetozoa</taxon>
        <taxon>Dictyostelia</taxon>
        <taxon>Acytosteliales</taxon>
        <taxon>Acytosteliaceae</taxon>
        <taxon>Heterostelium</taxon>
    </lineage>
</organism>
<dbReference type="InterPro" id="IPR036465">
    <property type="entry name" value="vWFA_dom_sf"/>
</dbReference>
<feature type="compositionally biased region" description="Low complexity" evidence="1">
    <location>
        <begin position="424"/>
        <end position="445"/>
    </location>
</feature>